<gene>
    <name evidence="4" type="ORF">BUALT_Bualt09G0070000</name>
</gene>
<accession>A0AAV6X7X2</accession>
<sequence>MVSQMQRLANKRCKEANPGLFPEPEPTPPTDPNKKKKNKFKRNKCAKAWQDSIDNDYSIDFMFVDTFVLSTTWAQLEELSEQKRRHSQQSRNCYNCGEMGHSLANCQSTSSGWAEININPWELLLEDLNDGNKRRVIKMFGNAYRTGERRHKKVTDNLTWQANAQKIGREASNFIQNDLKMDFVYNYMFHLLSEYSKLLRYKSTIPQNAIELCSEIVLAPKKEG</sequence>
<dbReference type="Pfam" id="PF00098">
    <property type="entry name" value="zf-CCHC"/>
    <property type="match status" value="1"/>
</dbReference>
<dbReference type="GO" id="GO:0008270">
    <property type="term" value="F:zinc ion binding"/>
    <property type="evidence" value="ECO:0007669"/>
    <property type="project" value="UniProtKB-KW"/>
</dbReference>
<organism evidence="4 5">
    <name type="scientific">Buddleja alternifolia</name>
    <dbReference type="NCBI Taxonomy" id="168488"/>
    <lineage>
        <taxon>Eukaryota</taxon>
        <taxon>Viridiplantae</taxon>
        <taxon>Streptophyta</taxon>
        <taxon>Embryophyta</taxon>
        <taxon>Tracheophyta</taxon>
        <taxon>Spermatophyta</taxon>
        <taxon>Magnoliopsida</taxon>
        <taxon>eudicotyledons</taxon>
        <taxon>Gunneridae</taxon>
        <taxon>Pentapetalae</taxon>
        <taxon>asterids</taxon>
        <taxon>lamiids</taxon>
        <taxon>Lamiales</taxon>
        <taxon>Scrophulariaceae</taxon>
        <taxon>Buddlejeae</taxon>
        <taxon>Buddleja</taxon>
    </lineage>
</organism>
<evidence type="ECO:0000313" key="5">
    <source>
        <dbReference type="Proteomes" id="UP000826271"/>
    </source>
</evidence>
<dbReference type="Proteomes" id="UP000826271">
    <property type="component" value="Unassembled WGS sequence"/>
</dbReference>
<comment type="caution">
    <text evidence="4">The sequence shown here is derived from an EMBL/GenBank/DDBJ whole genome shotgun (WGS) entry which is preliminary data.</text>
</comment>
<evidence type="ECO:0000313" key="4">
    <source>
        <dbReference type="EMBL" id="KAG8376501.1"/>
    </source>
</evidence>
<dbReference type="SMART" id="SM00672">
    <property type="entry name" value="CAP10"/>
    <property type="match status" value="1"/>
</dbReference>
<dbReference type="PROSITE" id="PS50158">
    <property type="entry name" value="ZF_CCHC"/>
    <property type="match status" value="1"/>
</dbReference>
<dbReference type="SMART" id="SM00343">
    <property type="entry name" value="ZnF_C2HC"/>
    <property type="match status" value="1"/>
</dbReference>
<keyword evidence="5" id="KW-1185">Reference proteome</keyword>
<dbReference type="InterPro" id="IPR036875">
    <property type="entry name" value="Znf_CCHC_sf"/>
</dbReference>
<dbReference type="AlphaFoldDB" id="A0AAV6X7X2"/>
<feature type="compositionally biased region" description="Pro residues" evidence="2">
    <location>
        <begin position="21"/>
        <end position="31"/>
    </location>
</feature>
<evidence type="ECO:0000256" key="1">
    <source>
        <dbReference type="PROSITE-ProRule" id="PRU00047"/>
    </source>
</evidence>
<dbReference type="SUPFAM" id="SSF57756">
    <property type="entry name" value="Retrovirus zinc finger-like domains"/>
    <property type="match status" value="1"/>
</dbReference>
<name>A0AAV6X7X2_9LAMI</name>
<dbReference type="Pfam" id="PF05686">
    <property type="entry name" value="Glyco_transf_90"/>
    <property type="match status" value="1"/>
</dbReference>
<keyword evidence="1" id="KW-0862">Zinc</keyword>
<dbReference type="GO" id="GO:0003676">
    <property type="term" value="F:nucleic acid binding"/>
    <property type="evidence" value="ECO:0007669"/>
    <property type="project" value="InterPro"/>
</dbReference>
<dbReference type="Gene3D" id="4.10.60.10">
    <property type="entry name" value="Zinc finger, CCHC-type"/>
    <property type="match status" value="1"/>
</dbReference>
<feature type="domain" description="CCHC-type" evidence="3">
    <location>
        <begin position="93"/>
        <end position="108"/>
    </location>
</feature>
<dbReference type="PANTHER" id="PTHR12203:SF99">
    <property type="entry name" value="OS04G0534100 PROTEIN"/>
    <property type="match status" value="1"/>
</dbReference>
<feature type="region of interest" description="Disordered" evidence="2">
    <location>
        <begin position="1"/>
        <end position="41"/>
    </location>
</feature>
<dbReference type="PANTHER" id="PTHR12203">
    <property type="entry name" value="KDEL LYS-ASP-GLU-LEU CONTAINING - RELATED"/>
    <property type="match status" value="1"/>
</dbReference>
<reference evidence="4" key="1">
    <citation type="submission" date="2019-10" db="EMBL/GenBank/DDBJ databases">
        <authorList>
            <person name="Zhang R."/>
            <person name="Pan Y."/>
            <person name="Wang J."/>
            <person name="Ma R."/>
            <person name="Yu S."/>
        </authorList>
    </citation>
    <scope>NUCLEOTIDE SEQUENCE</scope>
    <source>
        <strain evidence="4">LA-IB0</strain>
        <tissue evidence="4">Leaf</tissue>
    </source>
</reference>
<protein>
    <recommendedName>
        <fullName evidence="3">CCHC-type domain-containing protein</fullName>
    </recommendedName>
</protein>
<proteinExistence type="predicted"/>
<dbReference type="EMBL" id="WHWC01000009">
    <property type="protein sequence ID" value="KAG8376501.1"/>
    <property type="molecule type" value="Genomic_DNA"/>
</dbReference>
<keyword evidence="1" id="KW-0479">Metal-binding</keyword>
<dbReference type="InterPro" id="IPR051091">
    <property type="entry name" value="O-Glucosyltr/Glycosyltrsf_90"/>
</dbReference>
<dbReference type="InterPro" id="IPR006598">
    <property type="entry name" value="CAP10"/>
</dbReference>
<evidence type="ECO:0000256" key="2">
    <source>
        <dbReference type="SAM" id="MobiDB-lite"/>
    </source>
</evidence>
<dbReference type="InterPro" id="IPR001878">
    <property type="entry name" value="Znf_CCHC"/>
</dbReference>
<evidence type="ECO:0000259" key="3">
    <source>
        <dbReference type="PROSITE" id="PS50158"/>
    </source>
</evidence>
<keyword evidence="1" id="KW-0863">Zinc-finger</keyword>